<reference evidence="1" key="1">
    <citation type="submission" date="2022-08" db="EMBL/GenBank/DDBJ databases">
        <title>Genome Sequence of Lecanicillium fungicola.</title>
        <authorList>
            <person name="Buettner E."/>
        </authorList>
    </citation>
    <scope>NUCLEOTIDE SEQUENCE</scope>
    <source>
        <strain evidence="1">Babe33</strain>
    </source>
</reference>
<evidence type="ECO:0000313" key="2">
    <source>
        <dbReference type="Proteomes" id="UP001143910"/>
    </source>
</evidence>
<name>A0ACC1NNU4_9HYPO</name>
<accession>A0ACC1NNU4</accession>
<sequence>MYSRDLSGGHGTLDPLHIHVEYLRPVPQGAFHVTLEKLHAGTGSLVVKTEIISPETDGPAFCMAIARLGKLQMAPGGLSIQPAIGGLPNRVTDCARQTNALFYVANPPVSSIRAYLPKGGDSLFWSPSFGGRSSRYQWAKLDNEQLFQQEHILLLVGLVLAIPFNYEERGPEVAVMEYDSPTVSLTVNFYEKVKAVEWLLTKTHMKRLHNGQCDMDVQVIDDDGKILASSTHVVALIPKTKRLKKPNARKLVRDALGPDEEASDAADDQLVEAASSSVDSQPHIRLPEAENEEREEHEEHEEYEEYEEQEFSSQISSQGAETVCIEFKLLVDGEWRTQHSLVVDPAEPSAVQRLAAKYMRNGMGIFSSKNQVLRPQNCFARVTEDGTMAIHLIPEWNAAKDRELAGRPRKRNRAH</sequence>
<protein>
    <submittedName>
        <fullName evidence="1">Uncharacterized protein</fullName>
    </submittedName>
</protein>
<organism evidence="1 2">
    <name type="scientific">Zarea fungicola</name>
    <dbReference type="NCBI Taxonomy" id="93591"/>
    <lineage>
        <taxon>Eukaryota</taxon>
        <taxon>Fungi</taxon>
        <taxon>Dikarya</taxon>
        <taxon>Ascomycota</taxon>
        <taxon>Pezizomycotina</taxon>
        <taxon>Sordariomycetes</taxon>
        <taxon>Hypocreomycetidae</taxon>
        <taxon>Hypocreales</taxon>
        <taxon>Cordycipitaceae</taxon>
        <taxon>Zarea</taxon>
    </lineage>
</organism>
<gene>
    <name evidence="1" type="ORF">NQ176_g2788</name>
</gene>
<comment type="caution">
    <text evidence="1">The sequence shown here is derived from an EMBL/GenBank/DDBJ whole genome shotgun (WGS) entry which is preliminary data.</text>
</comment>
<proteinExistence type="predicted"/>
<dbReference type="Proteomes" id="UP001143910">
    <property type="component" value="Unassembled WGS sequence"/>
</dbReference>
<dbReference type="EMBL" id="JANJQO010000219">
    <property type="protein sequence ID" value="KAJ2980186.1"/>
    <property type="molecule type" value="Genomic_DNA"/>
</dbReference>
<evidence type="ECO:0000313" key="1">
    <source>
        <dbReference type="EMBL" id="KAJ2980186.1"/>
    </source>
</evidence>
<keyword evidence="2" id="KW-1185">Reference proteome</keyword>